<dbReference type="Pfam" id="PF13516">
    <property type="entry name" value="LRR_6"/>
    <property type="match status" value="3"/>
</dbReference>
<dbReference type="Gene3D" id="3.80.10.10">
    <property type="entry name" value="Ribonuclease Inhibitor"/>
    <property type="match status" value="1"/>
</dbReference>
<feature type="region of interest" description="Disordered" evidence="3">
    <location>
        <begin position="1"/>
        <end position="39"/>
    </location>
</feature>
<evidence type="ECO:0008006" key="6">
    <source>
        <dbReference type="Google" id="ProtNLM"/>
    </source>
</evidence>
<dbReference type="SMART" id="SM00367">
    <property type="entry name" value="LRR_CC"/>
    <property type="match status" value="4"/>
</dbReference>
<dbReference type="PANTHER" id="PTHR24106">
    <property type="entry name" value="NACHT, LRR AND CARD DOMAINS-CONTAINING"/>
    <property type="match status" value="1"/>
</dbReference>
<name>A0AAN8ID17_CHAGU</name>
<dbReference type="AlphaFoldDB" id="A0AAN8ID17"/>
<accession>A0AAN8ID17</accession>
<gene>
    <name evidence="4" type="ORF">CgunFtcFv8_020204</name>
</gene>
<dbReference type="InterPro" id="IPR001611">
    <property type="entry name" value="Leu-rich_rpt"/>
</dbReference>
<sequence>MESESTRPPSFEDGEHSDGSRVHQQRSEGPGGQSAQQHQTHLESIFMLLEDHIVTFVKSELKKIQTVLTSDYPECLESQREDEVLDGEDEEQRSSREAFLNISLHFLRSMKQEELADRLQSRTAAAVCKLLSSQSSSLRDLDLSNNDLQDSGVKNLCAGLQSPLCELETLRLSGCELSERSCAALSSVLSSQSSRLRELDLSHNDLQDSGVKNLCAGLESPLCELETLRLSGCLVTKEGCASLTSALVSNPSHLRELDLSYNHPGDSGVKLLSVLLEDPKCRLETLRTDHGGEKWLTPDVRKYACELTLDPNTAHRNSNCLTATGR</sequence>
<evidence type="ECO:0000313" key="4">
    <source>
        <dbReference type="EMBL" id="KAK5934779.1"/>
    </source>
</evidence>
<dbReference type="InterPro" id="IPR051261">
    <property type="entry name" value="NLR"/>
</dbReference>
<evidence type="ECO:0000256" key="1">
    <source>
        <dbReference type="ARBA" id="ARBA00022614"/>
    </source>
</evidence>
<keyword evidence="5" id="KW-1185">Reference proteome</keyword>
<protein>
    <recommendedName>
        <fullName evidence="6">NACHT, LRR and PYD domains-containing protein 12-like</fullName>
    </recommendedName>
</protein>
<dbReference type="PROSITE" id="PS51450">
    <property type="entry name" value="LRR"/>
    <property type="match status" value="2"/>
</dbReference>
<evidence type="ECO:0000256" key="3">
    <source>
        <dbReference type="SAM" id="MobiDB-lite"/>
    </source>
</evidence>
<dbReference type="EMBL" id="JAURVH010001513">
    <property type="protein sequence ID" value="KAK5934779.1"/>
    <property type="molecule type" value="Genomic_DNA"/>
</dbReference>
<keyword evidence="1" id="KW-0433">Leucine-rich repeat</keyword>
<dbReference type="InterPro" id="IPR006553">
    <property type="entry name" value="Leu-rich_rpt_Cys-con_subtyp"/>
</dbReference>
<keyword evidence="2" id="KW-0677">Repeat</keyword>
<reference evidence="4 5" key="1">
    <citation type="journal article" date="2023" name="Mol. Biol. Evol.">
        <title>Genomics of Secondarily Temperate Adaptation in the Only Non-Antarctic Icefish.</title>
        <authorList>
            <person name="Rivera-Colon A.G."/>
            <person name="Rayamajhi N."/>
            <person name="Minhas B.F."/>
            <person name="Madrigal G."/>
            <person name="Bilyk K.T."/>
            <person name="Yoon V."/>
            <person name="Hune M."/>
            <person name="Gregory S."/>
            <person name="Cheng C.H.C."/>
            <person name="Catchen J.M."/>
        </authorList>
    </citation>
    <scope>NUCLEOTIDE SEQUENCE [LARGE SCALE GENOMIC DNA]</scope>
    <source>
        <tissue evidence="4">White muscle</tissue>
    </source>
</reference>
<evidence type="ECO:0000313" key="5">
    <source>
        <dbReference type="Proteomes" id="UP001331515"/>
    </source>
</evidence>
<proteinExistence type="predicted"/>
<dbReference type="InterPro" id="IPR032675">
    <property type="entry name" value="LRR_dom_sf"/>
</dbReference>
<dbReference type="SMART" id="SM00368">
    <property type="entry name" value="LRR_RI"/>
    <property type="match status" value="5"/>
</dbReference>
<evidence type="ECO:0000256" key="2">
    <source>
        <dbReference type="ARBA" id="ARBA00022737"/>
    </source>
</evidence>
<organism evidence="4 5">
    <name type="scientific">Champsocephalus gunnari</name>
    <name type="common">Mackerel icefish</name>
    <dbReference type="NCBI Taxonomy" id="52237"/>
    <lineage>
        <taxon>Eukaryota</taxon>
        <taxon>Metazoa</taxon>
        <taxon>Chordata</taxon>
        <taxon>Craniata</taxon>
        <taxon>Vertebrata</taxon>
        <taxon>Euteleostomi</taxon>
        <taxon>Actinopterygii</taxon>
        <taxon>Neopterygii</taxon>
        <taxon>Teleostei</taxon>
        <taxon>Neoteleostei</taxon>
        <taxon>Acanthomorphata</taxon>
        <taxon>Eupercaria</taxon>
        <taxon>Perciformes</taxon>
        <taxon>Notothenioidei</taxon>
        <taxon>Channichthyidae</taxon>
        <taxon>Champsocephalus</taxon>
    </lineage>
</organism>
<comment type="caution">
    <text evidence="4">The sequence shown here is derived from an EMBL/GenBank/DDBJ whole genome shotgun (WGS) entry which is preliminary data.</text>
</comment>
<dbReference type="Proteomes" id="UP001331515">
    <property type="component" value="Unassembled WGS sequence"/>
</dbReference>
<dbReference type="SUPFAM" id="SSF52047">
    <property type="entry name" value="RNI-like"/>
    <property type="match status" value="1"/>
</dbReference>